<dbReference type="EMBL" id="JAFBDQ010000005">
    <property type="protein sequence ID" value="MBM7556493.1"/>
    <property type="molecule type" value="Genomic_DNA"/>
</dbReference>
<evidence type="ECO:0000256" key="7">
    <source>
        <dbReference type="ARBA" id="ARBA00022840"/>
    </source>
</evidence>
<dbReference type="InterPro" id="IPR017871">
    <property type="entry name" value="ABC_transporter-like_CS"/>
</dbReference>
<keyword evidence="5" id="KW-0677">Repeat</keyword>
<evidence type="ECO:0000256" key="9">
    <source>
        <dbReference type="ARBA" id="ARBA00023136"/>
    </source>
</evidence>
<evidence type="ECO:0000259" key="10">
    <source>
        <dbReference type="PROSITE" id="PS50893"/>
    </source>
</evidence>
<keyword evidence="3" id="KW-1003">Cell membrane</keyword>
<dbReference type="InterPro" id="IPR050107">
    <property type="entry name" value="ABC_carbohydrate_import_ATPase"/>
</dbReference>
<dbReference type="PANTHER" id="PTHR43790">
    <property type="entry name" value="CARBOHYDRATE TRANSPORT ATP-BINDING PROTEIN MG119-RELATED"/>
    <property type="match status" value="1"/>
</dbReference>
<dbReference type="PROSITE" id="PS00211">
    <property type="entry name" value="ABC_TRANSPORTER_1"/>
    <property type="match status" value="1"/>
</dbReference>
<dbReference type="Pfam" id="PF00005">
    <property type="entry name" value="ABC_tran"/>
    <property type="match status" value="2"/>
</dbReference>
<dbReference type="PROSITE" id="PS50893">
    <property type="entry name" value="ABC_TRANSPORTER_2"/>
    <property type="match status" value="2"/>
</dbReference>
<dbReference type="CDD" id="cd03215">
    <property type="entry name" value="ABC_Carb_Monos_II"/>
    <property type="match status" value="1"/>
</dbReference>
<comment type="caution">
    <text evidence="11">The sequence shown here is derived from an EMBL/GenBank/DDBJ whole genome shotgun (WGS) entry which is preliminary data.</text>
</comment>
<accession>A0A939BP90</accession>
<keyword evidence="9" id="KW-0472">Membrane</keyword>
<proteinExistence type="predicted"/>
<dbReference type="CDD" id="cd03216">
    <property type="entry name" value="ABC_Carb_Monos_I"/>
    <property type="match status" value="1"/>
</dbReference>
<feature type="domain" description="ABC transporter" evidence="10">
    <location>
        <begin position="265"/>
        <end position="510"/>
    </location>
</feature>
<keyword evidence="2" id="KW-0813">Transport</keyword>
<sequence length="510" mass="56295">MIELSEVMLEMKDIIKDFPGVRALDHVNLKAYKGEVLALVGENGAGKSTLMKVLSGVHPASTHEGEIYIKGERKKFANTKEAESAGVAIIHQELNLIPGMSVAENIFLDRQYTNGPSINWGKLYNETEKVLARLNIYDIEPTDLIKDLTVGKQQMIEIAKALSLNAEILVLDEPTSALTDSEVDELFRVINELKEQGVCMVFISHKMEEIEQIADRVAVLRDGKSIGDITKIEDITLDGIITRMVGDEVDEMFPKEKFERGEKTLEVRDLEVDHPLREGEKKVKGVSFEAYKGEILGIAGLMGSGRTELVSGIFGAYPDDTHGEVYIRGDKVEINSPEEAVEHGIGLIPEDRKEIGLLLTRNVVDNVSAASLSKFSTMGVMNEQEERKNTREYVDQLSIKTPSIDANVATLSGGNQQKVVIGKWLTTDPDILILDEPTRGIDVGAKVEIHRLMNKLVEQGVTVIMISSELPEVLGMSDRVLVMCEGEAVATLDRAEATKEKVMEYASGNF</sequence>
<evidence type="ECO:0000313" key="11">
    <source>
        <dbReference type="EMBL" id="MBM7556493.1"/>
    </source>
</evidence>
<evidence type="ECO:0000256" key="3">
    <source>
        <dbReference type="ARBA" id="ARBA00022475"/>
    </source>
</evidence>
<dbReference type="SMART" id="SM00382">
    <property type="entry name" value="AAA"/>
    <property type="match status" value="2"/>
</dbReference>
<organism evidence="11 12">
    <name type="scientific">Halanaerobacter jeridensis</name>
    <dbReference type="NCBI Taxonomy" id="706427"/>
    <lineage>
        <taxon>Bacteria</taxon>
        <taxon>Bacillati</taxon>
        <taxon>Bacillota</taxon>
        <taxon>Clostridia</taxon>
        <taxon>Halanaerobiales</taxon>
        <taxon>Halobacteroidaceae</taxon>
        <taxon>Halanaerobacter</taxon>
    </lineage>
</organism>
<evidence type="ECO:0000256" key="5">
    <source>
        <dbReference type="ARBA" id="ARBA00022737"/>
    </source>
</evidence>
<dbReference type="GO" id="GO:0016887">
    <property type="term" value="F:ATP hydrolysis activity"/>
    <property type="evidence" value="ECO:0007669"/>
    <property type="project" value="InterPro"/>
</dbReference>
<name>A0A939BP90_9FIRM</name>
<dbReference type="SUPFAM" id="SSF52540">
    <property type="entry name" value="P-loop containing nucleoside triphosphate hydrolases"/>
    <property type="match status" value="2"/>
</dbReference>
<dbReference type="InterPro" id="IPR003593">
    <property type="entry name" value="AAA+_ATPase"/>
</dbReference>
<evidence type="ECO:0000256" key="2">
    <source>
        <dbReference type="ARBA" id="ARBA00022448"/>
    </source>
</evidence>
<evidence type="ECO:0000313" key="12">
    <source>
        <dbReference type="Proteomes" id="UP000774000"/>
    </source>
</evidence>
<reference evidence="11" key="1">
    <citation type="submission" date="2021-01" db="EMBL/GenBank/DDBJ databases">
        <title>Genomic Encyclopedia of Type Strains, Phase IV (KMG-IV): sequencing the most valuable type-strain genomes for metagenomic binning, comparative biology and taxonomic classification.</title>
        <authorList>
            <person name="Goeker M."/>
        </authorList>
    </citation>
    <scope>NUCLEOTIDE SEQUENCE</scope>
    <source>
        <strain evidence="11">DSM 23230</strain>
    </source>
</reference>
<keyword evidence="4 11" id="KW-0762">Sugar transport</keyword>
<keyword evidence="12" id="KW-1185">Reference proteome</keyword>
<feature type="domain" description="ABC transporter" evidence="10">
    <location>
        <begin position="9"/>
        <end position="247"/>
    </location>
</feature>
<gene>
    <name evidence="11" type="ORF">JOC47_001336</name>
</gene>
<evidence type="ECO:0000256" key="4">
    <source>
        <dbReference type="ARBA" id="ARBA00022597"/>
    </source>
</evidence>
<dbReference type="AlphaFoldDB" id="A0A939BP90"/>
<dbReference type="InterPro" id="IPR003439">
    <property type="entry name" value="ABC_transporter-like_ATP-bd"/>
</dbReference>
<evidence type="ECO:0000256" key="8">
    <source>
        <dbReference type="ARBA" id="ARBA00022967"/>
    </source>
</evidence>
<comment type="subcellular location">
    <subcellularLocation>
        <location evidence="1">Cell membrane</location>
        <topology evidence="1">Peripheral membrane protein</topology>
    </subcellularLocation>
</comment>
<dbReference type="GO" id="GO:0005886">
    <property type="term" value="C:plasma membrane"/>
    <property type="evidence" value="ECO:0007669"/>
    <property type="project" value="UniProtKB-SubCell"/>
</dbReference>
<protein>
    <submittedName>
        <fullName evidence="11">ABC-type sugar transport system ATPase subunit</fullName>
    </submittedName>
</protein>
<keyword evidence="7" id="KW-0067">ATP-binding</keyword>
<dbReference type="Gene3D" id="3.40.50.300">
    <property type="entry name" value="P-loop containing nucleotide triphosphate hydrolases"/>
    <property type="match status" value="2"/>
</dbReference>
<keyword evidence="8" id="KW-1278">Translocase</keyword>
<dbReference type="Proteomes" id="UP000774000">
    <property type="component" value="Unassembled WGS sequence"/>
</dbReference>
<keyword evidence="6" id="KW-0547">Nucleotide-binding</keyword>
<evidence type="ECO:0000256" key="1">
    <source>
        <dbReference type="ARBA" id="ARBA00004202"/>
    </source>
</evidence>
<evidence type="ECO:0000256" key="6">
    <source>
        <dbReference type="ARBA" id="ARBA00022741"/>
    </source>
</evidence>
<dbReference type="InterPro" id="IPR027417">
    <property type="entry name" value="P-loop_NTPase"/>
</dbReference>
<dbReference type="GO" id="GO:0005524">
    <property type="term" value="F:ATP binding"/>
    <property type="evidence" value="ECO:0007669"/>
    <property type="project" value="UniProtKB-KW"/>
</dbReference>
<dbReference type="FunFam" id="3.40.50.300:FF:000127">
    <property type="entry name" value="Ribose import ATP-binding protein RbsA"/>
    <property type="match status" value="1"/>
</dbReference>
<dbReference type="PANTHER" id="PTHR43790:SF3">
    <property type="entry name" value="D-ALLOSE IMPORT ATP-BINDING PROTEIN ALSA-RELATED"/>
    <property type="match status" value="1"/>
</dbReference>